<sequence length="449" mass="49885">MASNQGWRQERANNKPHGVHHIDGSDMLTAKMDLLLKKLGETPKAVPTPHILEVRVEGTGKAEAEPEEEEVTSEPLVKEAPKSAPHEFYDTTVLPFPERQKKTSVDNQFGKFVEVIKKLYVNIPLLDVMQVPTYAKYLKDILNNKKPLPSTEVVHLTEECSAAILNKPPQKKKDHGNPTISCSIGTQHFDQALCDLGASVIVMPKVVFDKLTHATLAPTAMCLQLANQSIRYPVGIAQDIPVKIRNFLIPVDFVVLNMEIYSKTPLILGRPFLSTAEANIDVGAGEVHLNINGRRETFALKPKVEQCRQVKTFKFKCQAPRETPREKIELLPSKSKVDSLILAMEKILLDGEAHKLKADRRAESQRRASMAKPPTKEAGGKTPVAKVVATTMSTPKEWRKKEEETPKAKPEKSKTQKQKAVATKKAWRAKVAAQTAVKFPSSADTEPKV</sequence>
<feature type="compositionally biased region" description="Basic and acidic residues" evidence="1">
    <location>
        <begin position="396"/>
        <end position="414"/>
    </location>
</feature>
<evidence type="ECO:0008006" key="4">
    <source>
        <dbReference type="Google" id="ProtNLM"/>
    </source>
</evidence>
<evidence type="ECO:0000313" key="2">
    <source>
        <dbReference type="EMBL" id="WVZ83371.1"/>
    </source>
</evidence>
<dbReference type="PANTHER" id="PTHR33067">
    <property type="entry name" value="RNA-DIRECTED DNA POLYMERASE-RELATED"/>
    <property type="match status" value="1"/>
</dbReference>
<organism evidence="2 3">
    <name type="scientific">Paspalum notatum var. saurae</name>
    <dbReference type="NCBI Taxonomy" id="547442"/>
    <lineage>
        <taxon>Eukaryota</taxon>
        <taxon>Viridiplantae</taxon>
        <taxon>Streptophyta</taxon>
        <taxon>Embryophyta</taxon>
        <taxon>Tracheophyta</taxon>
        <taxon>Spermatophyta</taxon>
        <taxon>Magnoliopsida</taxon>
        <taxon>Liliopsida</taxon>
        <taxon>Poales</taxon>
        <taxon>Poaceae</taxon>
        <taxon>PACMAD clade</taxon>
        <taxon>Panicoideae</taxon>
        <taxon>Andropogonodae</taxon>
        <taxon>Paspaleae</taxon>
        <taxon>Paspalinae</taxon>
        <taxon>Paspalum</taxon>
    </lineage>
</organism>
<feature type="region of interest" description="Disordered" evidence="1">
    <location>
        <begin position="358"/>
        <end position="426"/>
    </location>
</feature>
<dbReference type="PANTHER" id="PTHR33067:SF32">
    <property type="entry name" value="ASPARTIC PEPTIDASE DDI1-TYPE DOMAIN-CONTAINING PROTEIN"/>
    <property type="match status" value="1"/>
</dbReference>
<dbReference type="InterPro" id="IPR021109">
    <property type="entry name" value="Peptidase_aspartic_dom_sf"/>
</dbReference>
<reference evidence="2 3" key="1">
    <citation type="submission" date="2024-02" db="EMBL/GenBank/DDBJ databases">
        <title>High-quality chromosome-scale genome assembly of Pensacola bahiagrass (Paspalum notatum Flugge var. saurae).</title>
        <authorList>
            <person name="Vega J.M."/>
            <person name="Podio M."/>
            <person name="Orjuela J."/>
            <person name="Siena L.A."/>
            <person name="Pessino S.C."/>
            <person name="Combes M.C."/>
            <person name="Mariac C."/>
            <person name="Albertini E."/>
            <person name="Pupilli F."/>
            <person name="Ortiz J.P.A."/>
            <person name="Leblanc O."/>
        </authorList>
    </citation>
    <scope>NUCLEOTIDE SEQUENCE [LARGE SCALE GENOMIC DNA]</scope>
    <source>
        <strain evidence="2">R1</strain>
        <tissue evidence="2">Leaf</tissue>
    </source>
</reference>
<feature type="region of interest" description="Disordered" evidence="1">
    <location>
        <begin position="1"/>
        <end position="24"/>
    </location>
</feature>
<protein>
    <recommendedName>
        <fullName evidence="4">Aspartic peptidase DDI1-type domain-containing protein</fullName>
    </recommendedName>
</protein>
<feature type="region of interest" description="Disordered" evidence="1">
    <location>
        <begin position="57"/>
        <end position="79"/>
    </location>
</feature>
<name>A0AAQ3U0W2_PASNO</name>
<dbReference type="CDD" id="cd00303">
    <property type="entry name" value="retropepsin_like"/>
    <property type="match status" value="1"/>
</dbReference>
<dbReference type="EMBL" id="CP144751">
    <property type="protein sequence ID" value="WVZ83371.1"/>
    <property type="molecule type" value="Genomic_DNA"/>
</dbReference>
<gene>
    <name evidence="2" type="ORF">U9M48_030529</name>
</gene>
<dbReference type="SUPFAM" id="SSF50630">
    <property type="entry name" value="Acid proteases"/>
    <property type="match status" value="1"/>
</dbReference>
<evidence type="ECO:0000313" key="3">
    <source>
        <dbReference type="Proteomes" id="UP001341281"/>
    </source>
</evidence>
<keyword evidence="3" id="KW-1185">Reference proteome</keyword>
<proteinExistence type="predicted"/>
<dbReference type="Gene3D" id="2.40.70.10">
    <property type="entry name" value="Acid Proteases"/>
    <property type="match status" value="1"/>
</dbReference>
<dbReference type="AlphaFoldDB" id="A0AAQ3U0W2"/>
<accession>A0AAQ3U0W2</accession>
<dbReference type="Proteomes" id="UP001341281">
    <property type="component" value="Chromosome 07"/>
</dbReference>
<evidence type="ECO:0000256" key="1">
    <source>
        <dbReference type="SAM" id="MobiDB-lite"/>
    </source>
</evidence>